<reference evidence="1" key="1">
    <citation type="journal article" date="2019" name="bioRxiv">
        <title>The Genome of the Zebra Mussel, Dreissena polymorpha: A Resource for Invasive Species Research.</title>
        <authorList>
            <person name="McCartney M.A."/>
            <person name="Auch B."/>
            <person name="Kono T."/>
            <person name="Mallez S."/>
            <person name="Zhang Y."/>
            <person name="Obille A."/>
            <person name="Becker A."/>
            <person name="Abrahante J.E."/>
            <person name="Garbe J."/>
            <person name="Badalamenti J.P."/>
            <person name="Herman A."/>
            <person name="Mangelson H."/>
            <person name="Liachko I."/>
            <person name="Sullivan S."/>
            <person name="Sone E.D."/>
            <person name="Koren S."/>
            <person name="Silverstein K.A.T."/>
            <person name="Beckman K.B."/>
            <person name="Gohl D.M."/>
        </authorList>
    </citation>
    <scope>NUCLEOTIDE SEQUENCE</scope>
    <source>
        <strain evidence="1">Duluth1</strain>
        <tissue evidence="1">Whole animal</tissue>
    </source>
</reference>
<comment type="caution">
    <text evidence="1">The sequence shown here is derived from an EMBL/GenBank/DDBJ whole genome shotgun (WGS) entry which is preliminary data.</text>
</comment>
<name>A0A9D4I7B2_DREPO</name>
<proteinExistence type="predicted"/>
<gene>
    <name evidence="1" type="ORF">DPMN_184373</name>
</gene>
<keyword evidence="2" id="KW-1185">Reference proteome</keyword>
<evidence type="ECO:0000313" key="2">
    <source>
        <dbReference type="Proteomes" id="UP000828390"/>
    </source>
</evidence>
<dbReference type="Proteomes" id="UP000828390">
    <property type="component" value="Unassembled WGS sequence"/>
</dbReference>
<organism evidence="1 2">
    <name type="scientific">Dreissena polymorpha</name>
    <name type="common">Zebra mussel</name>
    <name type="synonym">Mytilus polymorpha</name>
    <dbReference type="NCBI Taxonomy" id="45954"/>
    <lineage>
        <taxon>Eukaryota</taxon>
        <taxon>Metazoa</taxon>
        <taxon>Spiralia</taxon>
        <taxon>Lophotrochozoa</taxon>
        <taxon>Mollusca</taxon>
        <taxon>Bivalvia</taxon>
        <taxon>Autobranchia</taxon>
        <taxon>Heteroconchia</taxon>
        <taxon>Euheterodonta</taxon>
        <taxon>Imparidentia</taxon>
        <taxon>Neoheterodontei</taxon>
        <taxon>Myida</taxon>
        <taxon>Dreissenoidea</taxon>
        <taxon>Dreissenidae</taxon>
        <taxon>Dreissena</taxon>
    </lineage>
</organism>
<sequence length="105" mass="12367">MKKLQDSHQARLKSVQSSYYEQLDTIQETRRKINTALDTIEQKTLKEMKDTFIKLQAASKYDVDKCIRFQDELKQLGDAIQNISDKCKRELSFTTTWKCNSLKPF</sequence>
<evidence type="ECO:0000313" key="1">
    <source>
        <dbReference type="EMBL" id="KAH3749858.1"/>
    </source>
</evidence>
<accession>A0A9D4I7B2</accession>
<dbReference type="AlphaFoldDB" id="A0A9D4I7B2"/>
<reference evidence="1" key="2">
    <citation type="submission" date="2020-11" db="EMBL/GenBank/DDBJ databases">
        <authorList>
            <person name="McCartney M.A."/>
            <person name="Auch B."/>
            <person name="Kono T."/>
            <person name="Mallez S."/>
            <person name="Becker A."/>
            <person name="Gohl D.M."/>
            <person name="Silverstein K.A.T."/>
            <person name="Koren S."/>
            <person name="Bechman K.B."/>
            <person name="Herman A."/>
            <person name="Abrahante J.E."/>
            <person name="Garbe J."/>
        </authorList>
    </citation>
    <scope>NUCLEOTIDE SEQUENCE</scope>
    <source>
        <strain evidence="1">Duluth1</strain>
        <tissue evidence="1">Whole animal</tissue>
    </source>
</reference>
<protein>
    <submittedName>
        <fullName evidence="1">Uncharacterized protein</fullName>
    </submittedName>
</protein>
<dbReference type="EMBL" id="JAIWYP010000010">
    <property type="protein sequence ID" value="KAH3749858.1"/>
    <property type="molecule type" value="Genomic_DNA"/>
</dbReference>